<protein>
    <submittedName>
        <fullName evidence="3">Uncharacterized protein LOC113415113</fullName>
    </submittedName>
</protein>
<dbReference type="AlphaFoldDB" id="A0A6J1UJU1"/>
<accession>A0A6J1UJU1</accession>
<evidence type="ECO:0000256" key="1">
    <source>
        <dbReference type="SAM" id="MobiDB-lite"/>
    </source>
</evidence>
<reference evidence="3" key="1">
    <citation type="submission" date="2025-08" db="UniProtKB">
        <authorList>
            <consortium name="RefSeq"/>
        </authorList>
    </citation>
    <scope>IDENTIFICATION</scope>
</reference>
<gene>
    <name evidence="3" type="primary">LOC113415113</name>
</gene>
<sequence>MAAQLTPMGAIIGTGLDEDPQLNASTPFTPPKNETHEKDKITDKNEDLKSTPLRIIEISISSKDPIAELRALFQNTDKPRTEERREKRKKDKPEKNDKGRNRQIDRESNKVICEDGWSVLHLTRPTTPEPTAIEIQRTPDNREPKTNTQNKSVNKNSPSEQEISRAIETLTAAFRAAFTPPTPRQSQTTSTKLPAATSSPHDPTTTGSLPAPSINIPKAPEAAAAITEVTFPLNVSPAIISDLQATQKDFTAPSSLPKASLAFTVVLVSPGYLLAPPIAQLQDATVPQSGIKNETTAPMQFFNPSLSATALQGTSSTGNQHKMNMAQNQNIMHVQSAPVTLQKKRDSKFFELNSMHTNVLLSICTHSRTSTTTIFEHQSSPTQHLT</sequence>
<feature type="compositionally biased region" description="Polar residues" evidence="1">
    <location>
        <begin position="146"/>
        <end position="161"/>
    </location>
</feature>
<evidence type="ECO:0000313" key="2">
    <source>
        <dbReference type="Proteomes" id="UP000504612"/>
    </source>
</evidence>
<feature type="region of interest" description="Disordered" evidence="1">
    <location>
        <begin position="1"/>
        <end position="53"/>
    </location>
</feature>
<dbReference type="RefSeq" id="XP_026528139.1">
    <property type="nucleotide sequence ID" value="XM_026672354.1"/>
</dbReference>
<dbReference type="GeneID" id="113415113"/>
<feature type="compositionally biased region" description="Basic and acidic residues" evidence="1">
    <location>
        <begin position="33"/>
        <end position="49"/>
    </location>
</feature>
<dbReference type="KEGG" id="nss:113415113"/>
<dbReference type="Proteomes" id="UP000504612">
    <property type="component" value="Unplaced"/>
</dbReference>
<feature type="region of interest" description="Disordered" evidence="1">
    <location>
        <begin position="70"/>
        <end position="109"/>
    </location>
</feature>
<name>A0A6J1UJU1_9SAUR</name>
<evidence type="ECO:0000313" key="3">
    <source>
        <dbReference type="RefSeq" id="XP_026528139.1"/>
    </source>
</evidence>
<proteinExistence type="predicted"/>
<feature type="compositionally biased region" description="Polar residues" evidence="1">
    <location>
        <begin position="196"/>
        <end position="208"/>
    </location>
</feature>
<feature type="compositionally biased region" description="Basic and acidic residues" evidence="1">
    <location>
        <begin position="77"/>
        <end position="109"/>
    </location>
</feature>
<feature type="compositionally biased region" description="Low complexity" evidence="1">
    <location>
        <begin position="178"/>
        <end position="191"/>
    </location>
</feature>
<feature type="region of interest" description="Disordered" evidence="1">
    <location>
        <begin position="122"/>
        <end position="162"/>
    </location>
</feature>
<organism evidence="2 3">
    <name type="scientific">Notechis scutatus</name>
    <name type="common">mainland tiger snake</name>
    <dbReference type="NCBI Taxonomy" id="8663"/>
    <lineage>
        <taxon>Eukaryota</taxon>
        <taxon>Metazoa</taxon>
        <taxon>Chordata</taxon>
        <taxon>Craniata</taxon>
        <taxon>Vertebrata</taxon>
        <taxon>Euteleostomi</taxon>
        <taxon>Lepidosauria</taxon>
        <taxon>Squamata</taxon>
        <taxon>Bifurcata</taxon>
        <taxon>Unidentata</taxon>
        <taxon>Episquamata</taxon>
        <taxon>Toxicofera</taxon>
        <taxon>Serpentes</taxon>
        <taxon>Colubroidea</taxon>
        <taxon>Elapidae</taxon>
        <taxon>Hydrophiinae</taxon>
        <taxon>Notechis</taxon>
    </lineage>
</organism>
<feature type="region of interest" description="Disordered" evidence="1">
    <location>
        <begin position="178"/>
        <end position="211"/>
    </location>
</feature>
<keyword evidence="2" id="KW-1185">Reference proteome</keyword>